<evidence type="ECO:0000313" key="2">
    <source>
        <dbReference type="Proteomes" id="UP000291822"/>
    </source>
</evidence>
<name>A0A4R0Z0M2_9GAMM</name>
<keyword evidence="2" id="KW-1185">Reference proteome</keyword>
<protein>
    <submittedName>
        <fullName evidence="1">GAF domain-containing protein</fullName>
    </submittedName>
</protein>
<organism evidence="1 2">
    <name type="scientific">Dyella soli</name>
    <dbReference type="NCBI Taxonomy" id="522319"/>
    <lineage>
        <taxon>Bacteria</taxon>
        <taxon>Pseudomonadati</taxon>
        <taxon>Pseudomonadota</taxon>
        <taxon>Gammaproteobacteria</taxon>
        <taxon>Lysobacterales</taxon>
        <taxon>Rhodanobacteraceae</taxon>
        <taxon>Dyella</taxon>
    </lineage>
</organism>
<evidence type="ECO:0000313" key="1">
    <source>
        <dbReference type="EMBL" id="TCI12918.1"/>
    </source>
</evidence>
<dbReference type="EMBL" id="SJTG01000001">
    <property type="protein sequence ID" value="TCI12918.1"/>
    <property type="molecule type" value="Genomic_DNA"/>
</dbReference>
<proteinExistence type="predicted"/>
<gene>
    <name evidence="1" type="ORF">EZM97_06270</name>
</gene>
<accession>A0A4R0Z0M2</accession>
<dbReference type="AlphaFoldDB" id="A0A4R0Z0M2"/>
<dbReference type="Proteomes" id="UP000291822">
    <property type="component" value="Unassembled WGS sequence"/>
</dbReference>
<sequence>MREHVGARLCLIVKVDPQHGEGGIHWRSPAAHGVTDSALTGLDGTLTERALIAGGPATWFRGQIPSDPWPDSEGLQRGVVLPLVRGDNVFGSLGIYFSDDTVIDRELLDGLDRFTTLMWPLLRWDSMDGHTQTHESAGFVAQDPQWAHQVNNVLGSIVLHADLALTLHKKQPGDRVSQLLEEICAETIRCAQVVQQYGSH</sequence>
<reference evidence="1 2" key="1">
    <citation type="submission" date="2019-02" db="EMBL/GenBank/DDBJ databases">
        <title>Dyella amyloliquefaciens sp. nov., isolated from forest soil.</title>
        <authorList>
            <person name="Gao Z.-H."/>
            <person name="Qiu L.-H."/>
        </authorList>
    </citation>
    <scope>NUCLEOTIDE SEQUENCE [LARGE SCALE GENOMIC DNA]</scope>
    <source>
        <strain evidence="1 2">KACC 12747</strain>
    </source>
</reference>
<comment type="caution">
    <text evidence="1">The sequence shown here is derived from an EMBL/GenBank/DDBJ whole genome shotgun (WGS) entry which is preliminary data.</text>
</comment>